<keyword evidence="5" id="KW-0689">Ribosomal protein</keyword>
<dbReference type="InterPro" id="IPR000626">
    <property type="entry name" value="Ubiquitin-like_dom"/>
</dbReference>
<evidence type="ECO:0000256" key="4">
    <source>
        <dbReference type="ARBA" id="ARBA00022833"/>
    </source>
</evidence>
<accession>A0ABN9LI98</accession>
<dbReference type="InterPro" id="IPR038582">
    <property type="entry name" value="Ribosomal_eS31_euk-type_sf"/>
</dbReference>
<dbReference type="SUPFAM" id="SSF57829">
    <property type="entry name" value="Zn-binding ribosomal proteins"/>
    <property type="match status" value="1"/>
</dbReference>
<comment type="similarity">
    <text evidence="2">In the C-terminal section; belongs to the eukaryotic ribosomal protein eS31 family.</text>
</comment>
<dbReference type="EMBL" id="CAUEEQ010017350">
    <property type="protein sequence ID" value="CAJ0940519.1"/>
    <property type="molecule type" value="Genomic_DNA"/>
</dbReference>
<evidence type="ECO:0000313" key="12">
    <source>
        <dbReference type="Proteomes" id="UP001176940"/>
    </source>
</evidence>
<evidence type="ECO:0000256" key="2">
    <source>
        <dbReference type="ARBA" id="ARBA00009891"/>
    </source>
</evidence>
<evidence type="ECO:0000256" key="6">
    <source>
        <dbReference type="ARBA" id="ARBA00023274"/>
    </source>
</evidence>
<dbReference type="Pfam" id="PF01599">
    <property type="entry name" value="Ribosomal_S27"/>
    <property type="match status" value="1"/>
</dbReference>
<comment type="similarity">
    <text evidence="1">In the N-terminal section; belongs to the ubiquitin family.</text>
</comment>
<keyword evidence="4" id="KW-0862">Zinc</keyword>
<dbReference type="SUPFAM" id="SSF54236">
    <property type="entry name" value="Ubiquitin-like"/>
    <property type="match status" value="1"/>
</dbReference>
<dbReference type="InterPro" id="IPR011332">
    <property type="entry name" value="Ribosomal_zn-bd"/>
</dbReference>
<dbReference type="Pfam" id="PF00240">
    <property type="entry name" value="ubiquitin"/>
    <property type="match status" value="1"/>
</dbReference>
<dbReference type="SMART" id="SM01402">
    <property type="entry name" value="Ribosomal_S27"/>
    <property type="match status" value="1"/>
</dbReference>
<protein>
    <recommendedName>
        <fullName evidence="7">Ubiquitin-ribosomal protein eS31 fusion protein</fullName>
    </recommendedName>
</protein>
<keyword evidence="12" id="KW-1185">Reference proteome</keyword>
<dbReference type="Gene3D" id="3.10.20.90">
    <property type="entry name" value="Phosphatidylinositol 3-kinase Catalytic Subunit, Chain A, domain 1"/>
    <property type="match status" value="1"/>
</dbReference>
<evidence type="ECO:0000256" key="1">
    <source>
        <dbReference type="ARBA" id="ARBA00008373"/>
    </source>
</evidence>
<evidence type="ECO:0000313" key="11">
    <source>
        <dbReference type="EMBL" id="CAJ0940519.1"/>
    </source>
</evidence>
<comment type="function">
    <text evidence="8">Component of the 40S subunit of the ribosome. Part of the small subunit (SSU) processome, first precursor of the small eukaryotic ribosomal subunit. During the assembly of the SSU processome in the nucleolus, many ribosome biogenesis factors, an RNA chaperone and ribosomal proteins associate with the nascent pre-rRNA and work in concert to generate RNA folding, modifications, rearrangements and cleavage as well as targeted degradation of pre-ribosomal RNA by the RNA exosome.</text>
</comment>
<reference evidence="11" key="1">
    <citation type="submission" date="2023-07" db="EMBL/GenBank/DDBJ databases">
        <authorList>
            <person name="Stuckert A."/>
        </authorList>
    </citation>
    <scope>NUCLEOTIDE SEQUENCE</scope>
</reference>
<keyword evidence="6" id="KW-0687">Ribonucleoprotein</keyword>
<dbReference type="InterPro" id="IPR050158">
    <property type="entry name" value="Ubiquitin_ubiquitin-like"/>
</dbReference>
<keyword evidence="3" id="KW-1017">Isopeptide bond</keyword>
<comment type="caution">
    <text evidence="11">The sequence shown here is derived from an EMBL/GenBank/DDBJ whole genome shotgun (WGS) entry which is preliminary data.</text>
</comment>
<dbReference type="Gene3D" id="6.20.50.150">
    <property type="match status" value="1"/>
</dbReference>
<name>A0ABN9LI98_9NEOB</name>
<dbReference type="InterPro" id="IPR019956">
    <property type="entry name" value="Ubiquitin_dom"/>
</dbReference>
<feature type="domain" description="Ubiquitin-like" evidence="10">
    <location>
        <begin position="177"/>
        <end position="252"/>
    </location>
</feature>
<proteinExistence type="inferred from homology"/>
<gene>
    <name evidence="11" type="ORF">RIMI_LOCUS8654477</name>
</gene>
<dbReference type="InterPro" id="IPR029071">
    <property type="entry name" value="Ubiquitin-like_domsf"/>
</dbReference>
<evidence type="ECO:0000256" key="7">
    <source>
        <dbReference type="ARBA" id="ARBA00035296"/>
    </source>
</evidence>
<dbReference type="InterPro" id="IPR019954">
    <property type="entry name" value="Ubiquitin_CS"/>
</dbReference>
<dbReference type="PROSITE" id="PS00299">
    <property type="entry name" value="UBIQUITIN_1"/>
    <property type="match status" value="1"/>
</dbReference>
<sequence>MVGFPMPAGLNESMSLAIQIGRRLRERKSVHHLAVLSESAALNLMDLDYAKRCGFFLEPLRCPIPLRGIDATPLAKNKPQYWAQLTMCMAPAHQEVIRFLGASWFTKIDLRGAYNLVEVDASEIGAGAVLSQRGTSASWSLESGLCDSSPATTLRFTYDHGQVISLVVIVGGSDANMQIFVKTLTGKTITLEVEPSDTIENVKAKIQDKEGIPPDQQRLIFAGKQLEDGRTLSDYNIQKESTLHLVLRLRGGAKKRKKKSYTTPKKNKHKRKKVKLAVLKYYKVDENGKIHRLRRECPSDECGAGVFMASHFDRHYCGKCCLTYCFNKPEDK</sequence>
<evidence type="ECO:0000256" key="9">
    <source>
        <dbReference type="ARBA" id="ARBA00046676"/>
    </source>
</evidence>
<evidence type="ECO:0000256" key="3">
    <source>
        <dbReference type="ARBA" id="ARBA00022499"/>
    </source>
</evidence>
<dbReference type="SMART" id="SM00213">
    <property type="entry name" value="UBQ"/>
    <property type="match status" value="1"/>
</dbReference>
<dbReference type="CDD" id="cd01803">
    <property type="entry name" value="Ubl_ubiquitin"/>
    <property type="match status" value="1"/>
</dbReference>
<dbReference type="PRINTS" id="PR00348">
    <property type="entry name" value="UBIQUITIN"/>
</dbReference>
<evidence type="ECO:0000256" key="5">
    <source>
        <dbReference type="ARBA" id="ARBA00022980"/>
    </source>
</evidence>
<dbReference type="PROSITE" id="PS50053">
    <property type="entry name" value="UBIQUITIN_2"/>
    <property type="match status" value="1"/>
</dbReference>
<organism evidence="11 12">
    <name type="scientific">Ranitomeya imitator</name>
    <name type="common">mimic poison frog</name>
    <dbReference type="NCBI Taxonomy" id="111125"/>
    <lineage>
        <taxon>Eukaryota</taxon>
        <taxon>Metazoa</taxon>
        <taxon>Chordata</taxon>
        <taxon>Craniata</taxon>
        <taxon>Vertebrata</taxon>
        <taxon>Euteleostomi</taxon>
        <taxon>Amphibia</taxon>
        <taxon>Batrachia</taxon>
        <taxon>Anura</taxon>
        <taxon>Neobatrachia</taxon>
        <taxon>Hyloidea</taxon>
        <taxon>Dendrobatidae</taxon>
        <taxon>Dendrobatinae</taxon>
        <taxon>Ranitomeya</taxon>
    </lineage>
</organism>
<comment type="subunit">
    <text evidence="9">Part of the 40S ribosomal subunit. Part of the small subunit (SSU) processome, composed of more than 70 proteins and the RNA chaperone small nucleolar RNA (snoRNA) U3.</text>
</comment>
<dbReference type="InterPro" id="IPR002906">
    <property type="entry name" value="Ribosomal_eS31"/>
</dbReference>
<dbReference type="PANTHER" id="PTHR10666">
    <property type="entry name" value="UBIQUITIN"/>
    <property type="match status" value="1"/>
</dbReference>
<evidence type="ECO:0000259" key="10">
    <source>
        <dbReference type="PROSITE" id="PS50053"/>
    </source>
</evidence>
<dbReference type="Proteomes" id="UP001176940">
    <property type="component" value="Unassembled WGS sequence"/>
</dbReference>
<evidence type="ECO:0000256" key="8">
    <source>
        <dbReference type="ARBA" id="ARBA00045528"/>
    </source>
</evidence>